<dbReference type="AlphaFoldDB" id="W0AJV3"/>
<accession>W0AJV3</accession>
<dbReference type="InterPro" id="IPR037165">
    <property type="entry name" value="AldOxase/xan_DH_Mopterin-bd_sf"/>
</dbReference>
<dbReference type="HOGENOM" id="CLU_013917_0_1_5"/>
<dbReference type="GO" id="GO:0016491">
    <property type="term" value="F:oxidoreductase activity"/>
    <property type="evidence" value="ECO:0007669"/>
    <property type="project" value="InterPro"/>
</dbReference>
<proteinExistence type="predicted"/>
<keyword evidence="1" id="KW-0812">Transmembrane</keyword>
<dbReference type="Gene3D" id="3.90.1170.50">
    <property type="entry name" value="Aldehyde oxidase/xanthine dehydrogenase, a/b hammerhead"/>
    <property type="match status" value="1"/>
</dbReference>
<dbReference type="KEGG" id="ssan:NX02_26290"/>
<feature type="domain" description="Aldehyde oxidase/xanthine dehydrogenase a/b hammerhead" evidence="2">
    <location>
        <begin position="250"/>
        <end position="328"/>
    </location>
</feature>
<dbReference type="PANTHER" id="PTHR47495">
    <property type="entry name" value="ALDEHYDE DEHYDROGENASE"/>
    <property type="match status" value="1"/>
</dbReference>
<sequence>MRLSGGDDLSFPLPRMTIDRRRLLIGGGAGAGLLVGWLAWPRRYPPNLVAGPGEAVFNAWLKIGVDGRVMVAVPQAEFGQGSYTSLAQIVADELGADWRTVGVEAAPLNPLYANPLLATQFGLVPGAERVARISTAAAEEYAETLAERDLLMLSGAGTTIRAFEARCRAAGAGARALLCKAAAKRWKVDWQACDTIDGFVVRGEDRIRFADLAAEAAALDLPDPIPLRAGEENRLTGKSVPRIDLPAKVDGSANYAGDIRLPGLVHCAVRRGPRGDTRLRAIDRAAGERITGVLAVVEHERWVAAAGTNWWAANRALDAMRPRFETRGAMANGGAIEAALATALGGAGHRIAAGGDLSAAFAGHPVLTGQYRAMLAVHAAAEPPSATAELADGTLRLWIATQAPMAVRRAAAMAAGLAEAAVIVHPTLGAGGFGDGYEVELAAQAAHLALQLKRPVQLRWSRVEALLQDNYRPAAAARMAARVDVRGRILGWQAKIAIPAAARQLRARMAGMPAHDALVEARTEADALAIEGAVPPYAVGAFAIDHHPADIGVPAGYWRGGGHALTSFFTECFIDELARARGLDPFDFRLPLLGAQRRLAHCLSTAAALGGWDGGGAGSRHGIACHAMRGSHVAVFAEARLEGARRIRVDRLIAVVDCGRVIHPDLVRQQIESGLVTGMADALGMATDIEGGLATARRLRDLAMPRLADMPDIQVEIVASNAAPGGVSDIVAPVVAPAIANALRAATGRRARTLPLIMMEDTE</sequence>
<dbReference type="Gene3D" id="3.30.365.10">
    <property type="entry name" value="Aldehyde oxidase/xanthine dehydrogenase, molybdopterin binding domain"/>
    <property type="match status" value="5"/>
</dbReference>
<evidence type="ECO:0000259" key="2">
    <source>
        <dbReference type="SMART" id="SM01008"/>
    </source>
</evidence>
<dbReference type="InterPro" id="IPR052516">
    <property type="entry name" value="N-heterocyclic_Hydroxylase"/>
</dbReference>
<dbReference type="InterPro" id="IPR012368">
    <property type="entry name" value="OxRdtase_Mopterin-bd_su_IorB"/>
</dbReference>
<dbReference type="PANTHER" id="PTHR47495:SF2">
    <property type="entry name" value="ALDEHYDE DEHYDROGENASE"/>
    <property type="match status" value="1"/>
</dbReference>
<dbReference type="Proteomes" id="UP000018851">
    <property type="component" value="Chromosome"/>
</dbReference>
<dbReference type="Pfam" id="PF20256">
    <property type="entry name" value="MoCoBD_2"/>
    <property type="match status" value="2"/>
</dbReference>
<protein>
    <recommendedName>
        <fullName evidence="2">Aldehyde oxidase/xanthine dehydrogenase a/b hammerhead domain-containing protein</fullName>
    </recommendedName>
</protein>
<keyword evidence="1" id="KW-0472">Membrane</keyword>
<dbReference type="PIRSF" id="PIRSF036389">
    <property type="entry name" value="IOR_B"/>
    <property type="match status" value="1"/>
</dbReference>
<dbReference type="SMART" id="SM01008">
    <property type="entry name" value="Ald_Xan_dh_C"/>
    <property type="match status" value="1"/>
</dbReference>
<dbReference type="STRING" id="1123269.NX02_26290"/>
<name>W0AJV3_9SPHN</name>
<evidence type="ECO:0000313" key="4">
    <source>
        <dbReference type="Proteomes" id="UP000018851"/>
    </source>
</evidence>
<dbReference type="eggNOG" id="COG1529">
    <property type="taxonomic scope" value="Bacteria"/>
</dbReference>
<dbReference type="InterPro" id="IPR008274">
    <property type="entry name" value="AldOxase/xan_DH_MoCoBD1"/>
</dbReference>
<organism evidence="3 4">
    <name type="scientific">Sphingomonas sanxanigenens DSM 19645 = NX02</name>
    <dbReference type="NCBI Taxonomy" id="1123269"/>
    <lineage>
        <taxon>Bacteria</taxon>
        <taxon>Pseudomonadati</taxon>
        <taxon>Pseudomonadota</taxon>
        <taxon>Alphaproteobacteria</taxon>
        <taxon>Sphingomonadales</taxon>
        <taxon>Sphingomonadaceae</taxon>
        <taxon>Sphingomonas</taxon>
    </lineage>
</organism>
<keyword evidence="1" id="KW-1133">Transmembrane helix</keyword>
<evidence type="ECO:0000313" key="3">
    <source>
        <dbReference type="EMBL" id="AHE56852.1"/>
    </source>
</evidence>
<dbReference type="InterPro" id="IPR000674">
    <property type="entry name" value="Ald_Oxase/Xan_DH_a/b"/>
</dbReference>
<dbReference type="SUPFAM" id="SSF56003">
    <property type="entry name" value="Molybdenum cofactor-binding domain"/>
    <property type="match status" value="2"/>
</dbReference>
<gene>
    <name evidence="3" type="ORF">NX02_26290</name>
</gene>
<dbReference type="InterPro" id="IPR046867">
    <property type="entry name" value="AldOxase/xan_DH_MoCoBD2"/>
</dbReference>
<dbReference type="PATRIC" id="fig|1123269.5.peg.5153"/>
<evidence type="ECO:0000256" key="1">
    <source>
        <dbReference type="SAM" id="Phobius"/>
    </source>
</evidence>
<reference evidence="3 4" key="1">
    <citation type="submission" date="2013-07" db="EMBL/GenBank/DDBJ databases">
        <title>Completed genome of Sphingomonas sanxanigenens NX02.</title>
        <authorList>
            <person name="Ma T."/>
            <person name="Huang H."/>
            <person name="Wu M."/>
            <person name="Li X."/>
            <person name="Li G."/>
        </authorList>
    </citation>
    <scope>NUCLEOTIDE SEQUENCE [LARGE SCALE GENOMIC DNA]</scope>
    <source>
        <strain evidence="3 4">NX02</strain>
    </source>
</reference>
<dbReference type="EMBL" id="CP006644">
    <property type="protein sequence ID" value="AHE56852.1"/>
    <property type="molecule type" value="Genomic_DNA"/>
</dbReference>
<dbReference type="Pfam" id="PF02738">
    <property type="entry name" value="MoCoBD_1"/>
    <property type="match status" value="1"/>
</dbReference>
<feature type="transmembrane region" description="Helical" evidence="1">
    <location>
        <begin position="23"/>
        <end position="40"/>
    </location>
</feature>
<keyword evidence="4" id="KW-1185">Reference proteome</keyword>